<keyword evidence="7 8" id="KW-0472">Membrane</keyword>
<dbReference type="InterPro" id="IPR004638">
    <property type="entry name" value="EmrB-like"/>
</dbReference>
<evidence type="ECO:0000256" key="1">
    <source>
        <dbReference type="ARBA" id="ARBA00004651"/>
    </source>
</evidence>
<keyword evidence="5 8" id="KW-0812">Transmembrane</keyword>
<evidence type="ECO:0000259" key="9">
    <source>
        <dbReference type="PROSITE" id="PS50850"/>
    </source>
</evidence>
<dbReference type="Gene3D" id="1.20.1720.10">
    <property type="entry name" value="Multidrug resistance protein D"/>
    <property type="match status" value="1"/>
</dbReference>
<reference evidence="10 11" key="1">
    <citation type="submission" date="2024-02" db="EMBL/GenBank/DDBJ databases">
        <title>Genome sequence of Aquincola sp. MAHUQ-54.</title>
        <authorList>
            <person name="Huq M.A."/>
        </authorList>
    </citation>
    <scope>NUCLEOTIDE SEQUENCE [LARGE SCALE GENOMIC DNA]</scope>
    <source>
        <strain evidence="10 11">MAHUQ-54</strain>
    </source>
</reference>
<evidence type="ECO:0000313" key="11">
    <source>
        <dbReference type="Proteomes" id="UP001336250"/>
    </source>
</evidence>
<protein>
    <submittedName>
        <fullName evidence="10">DHA2 family efflux MFS transporter permease subunit</fullName>
    </submittedName>
</protein>
<dbReference type="Gene3D" id="1.20.1250.20">
    <property type="entry name" value="MFS general substrate transporter like domains"/>
    <property type="match status" value="1"/>
</dbReference>
<dbReference type="InterPro" id="IPR020846">
    <property type="entry name" value="MFS_dom"/>
</dbReference>
<feature type="domain" description="Major facilitator superfamily (MFS) profile" evidence="9">
    <location>
        <begin position="20"/>
        <end position="477"/>
    </location>
</feature>
<feature type="transmembrane region" description="Helical" evidence="8">
    <location>
        <begin position="313"/>
        <end position="332"/>
    </location>
</feature>
<feature type="transmembrane region" description="Helical" evidence="8">
    <location>
        <begin position="85"/>
        <end position="103"/>
    </location>
</feature>
<feature type="transmembrane region" description="Helical" evidence="8">
    <location>
        <begin position="240"/>
        <end position="259"/>
    </location>
</feature>
<dbReference type="Pfam" id="PF07690">
    <property type="entry name" value="MFS_1"/>
    <property type="match status" value="1"/>
</dbReference>
<proteinExistence type="inferred from homology"/>
<feature type="transmembrane region" description="Helical" evidence="8">
    <location>
        <begin position="144"/>
        <end position="166"/>
    </location>
</feature>
<name>A0AAW9QNS7_9BURK</name>
<dbReference type="PROSITE" id="PS50850">
    <property type="entry name" value="MFS"/>
    <property type="match status" value="1"/>
</dbReference>
<feature type="transmembrane region" description="Helical" evidence="8">
    <location>
        <begin position="109"/>
        <end position="132"/>
    </location>
</feature>
<dbReference type="PANTHER" id="PTHR42718">
    <property type="entry name" value="MAJOR FACILITATOR SUPERFAMILY MULTIDRUG TRANSPORTER MFSC"/>
    <property type="match status" value="1"/>
</dbReference>
<dbReference type="InterPro" id="IPR036259">
    <property type="entry name" value="MFS_trans_sf"/>
</dbReference>
<dbReference type="RefSeq" id="WP_332292936.1">
    <property type="nucleotide sequence ID" value="NZ_JAZIBG010000054.1"/>
</dbReference>
<keyword evidence="3" id="KW-0813">Transport</keyword>
<dbReference type="NCBIfam" id="TIGR00711">
    <property type="entry name" value="efflux_EmrB"/>
    <property type="match status" value="1"/>
</dbReference>
<gene>
    <name evidence="10" type="ORF">V4F39_24235</name>
</gene>
<evidence type="ECO:0000256" key="7">
    <source>
        <dbReference type="ARBA" id="ARBA00023136"/>
    </source>
</evidence>
<dbReference type="Proteomes" id="UP001336250">
    <property type="component" value="Unassembled WGS sequence"/>
</dbReference>
<keyword evidence="11" id="KW-1185">Reference proteome</keyword>
<feature type="transmembrane region" description="Helical" evidence="8">
    <location>
        <begin position="344"/>
        <end position="377"/>
    </location>
</feature>
<keyword evidence="4" id="KW-1003">Cell membrane</keyword>
<feature type="transmembrane region" description="Helical" evidence="8">
    <location>
        <begin position="271"/>
        <end position="293"/>
    </location>
</feature>
<feature type="transmembrane region" description="Helical" evidence="8">
    <location>
        <begin position="449"/>
        <end position="470"/>
    </location>
</feature>
<dbReference type="PRINTS" id="PR01036">
    <property type="entry name" value="TCRTETB"/>
</dbReference>
<keyword evidence="6 8" id="KW-1133">Transmembrane helix</keyword>
<evidence type="ECO:0000256" key="2">
    <source>
        <dbReference type="ARBA" id="ARBA00008537"/>
    </source>
</evidence>
<accession>A0AAW9QNS7</accession>
<feature type="transmembrane region" description="Helical" evidence="8">
    <location>
        <begin position="211"/>
        <end position="228"/>
    </location>
</feature>
<evidence type="ECO:0000256" key="3">
    <source>
        <dbReference type="ARBA" id="ARBA00022448"/>
    </source>
</evidence>
<dbReference type="GO" id="GO:0005886">
    <property type="term" value="C:plasma membrane"/>
    <property type="evidence" value="ECO:0007669"/>
    <property type="project" value="UniProtKB-SubCell"/>
</dbReference>
<comment type="subcellular location">
    <subcellularLocation>
        <location evidence="1">Cell membrane</location>
        <topology evidence="1">Multi-pass membrane protein</topology>
    </subcellularLocation>
</comment>
<dbReference type="GO" id="GO:0022857">
    <property type="term" value="F:transmembrane transporter activity"/>
    <property type="evidence" value="ECO:0007669"/>
    <property type="project" value="InterPro"/>
</dbReference>
<comment type="similarity">
    <text evidence="2">Belongs to the major facilitator superfamily. EmrB family.</text>
</comment>
<dbReference type="InterPro" id="IPR011701">
    <property type="entry name" value="MFS"/>
</dbReference>
<feature type="transmembrane region" description="Helical" evidence="8">
    <location>
        <begin position="18"/>
        <end position="38"/>
    </location>
</feature>
<dbReference type="SUPFAM" id="SSF103473">
    <property type="entry name" value="MFS general substrate transporter"/>
    <property type="match status" value="1"/>
</dbReference>
<evidence type="ECO:0000256" key="8">
    <source>
        <dbReference type="SAM" id="Phobius"/>
    </source>
</evidence>
<evidence type="ECO:0000256" key="6">
    <source>
        <dbReference type="ARBA" id="ARBA00022989"/>
    </source>
</evidence>
<comment type="caution">
    <text evidence="10">The sequence shown here is derived from an EMBL/GenBank/DDBJ whole genome shotgun (WGS) entry which is preliminary data.</text>
</comment>
<evidence type="ECO:0000256" key="5">
    <source>
        <dbReference type="ARBA" id="ARBA00022692"/>
    </source>
</evidence>
<evidence type="ECO:0000313" key="10">
    <source>
        <dbReference type="EMBL" id="MEF7617044.1"/>
    </source>
</evidence>
<dbReference type="EMBL" id="JAZIBG010000054">
    <property type="protein sequence ID" value="MEF7617044.1"/>
    <property type="molecule type" value="Genomic_DNA"/>
</dbReference>
<sequence length="483" mass="50209">MSSSAEALAVRHGPNYRWWVLVAVMVGTMASIMSSTIVNVAVPDMSDAFTLGQERAQWMSAGFMAAMTVSMLVTPWLLDRFGLRGTYVGVTLLLMLGGIGGGLGRSYEWVLAMRVAEGLAAGIMQPIPAIVVMRIFGPHEQGKAMGVFGMGSVLAPAIGPSIGGVLVEHFGWRSIFFVVVPFCVVALLLARRYLPSRAAPHEDALPARLDVWSLGLIAMAIVALLNGMVELREAEAGVPLLAIVLLAAAAAGIVAFVLLQRRAAQPLMAPALFGYRAFAMGGCVAFIYGMALFGSTYLVPVFMQTALRLPPSQAGAVLFPAGIALAITIPWGGRLADRVPVHRLVTLGILLLAASFALMLTVSLGTALAVIALWAVVGRVGLGFVLPSLNLGAVRAVEPALIAQGASVINFLRQLGGAVGVSLTGIVLEWRLQAHGAGLGSGSTAGQLAAFHEAFAMLALVTAVAAAAAWRMRAAPGAGKARS</sequence>
<feature type="transmembrane region" description="Helical" evidence="8">
    <location>
        <begin position="58"/>
        <end position="78"/>
    </location>
</feature>
<organism evidence="10 11">
    <name type="scientific">Aquincola agrisoli</name>
    <dbReference type="NCBI Taxonomy" id="3119538"/>
    <lineage>
        <taxon>Bacteria</taxon>
        <taxon>Pseudomonadati</taxon>
        <taxon>Pseudomonadota</taxon>
        <taxon>Betaproteobacteria</taxon>
        <taxon>Burkholderiales</taxon>
        <taxon>Sphaerotilaceae</taxon>
        <taxon>Aquincola</taxon>
    </lineage>
</organism>
<dbReference type="AlphaFoldDB" id="A0AAW9QNS7"/>
<dbReference type="PANTHER" id="PTHR42718:SF9">
    <property type="entry name" value="MAJOR FACILITATOR SUPERFAMILY MULTIDRUG TRANSPORTER MFSC"/>
    <property type="match status" value="1"/>
</dbReference>
<feature type="transmembrane region" description="Helical" evidence="8">
    <location>
        <begin position="172"/>
        <end position="190"/>
    </location>
</feature>
<evidence type="ECO:0000256" key="4">
    <source>
        <dbReference type="ARBA" id="ARBA00022475"/>
    </source>
</evidence>